<evidence type="ECO:0000313" key="7">
    <source>
        <dbReference type="EMBL" id="EED22385.1"/>
    </source>
</evidence>
<reference evidence="8" key="1">
    <citation type="journal article" date="2015" name="Genome Announc.">
        <title>Genome sequence of the AIDS-associated pathogen Penicillium marneffei (ATCC18224) and its near taxonomic relative Talaromyces stipitatus (ATCC10500).</title>
        <authorList>
            <person name="Nierman W.C."/>
            <person name="Fedorova-Abrams N.D."/>
            <person name="Andrianopoulos A."/>
        </authorList>
    </citation>
    <scope>NUCLEOTIDE SEQUENCE [LARGE SCALE GENOMIC DNA]</scope>
    <source>
        <strain evidence="8">ATCC 10500 / CBS 375.48 / QM 6759 / NRRL 1006</strain>
    </source>
</reference>
<dbReference type="SUPFAM" id="SSF51905">
    <property type="entry name" value="FAD/NAD(P)-binding domain"/>
    <property type="match status" value="1"/>
</dbReference>
<proteinExistence type="inferred from homology"/>
<dbReference type="InterPro" id="IPR012941">
    <property type="entry name" value="Phe_hydrox_C_dim_dom"/>
</dbReference>
<dbReference type="Proteomes" id="UP000001745">
    <property type="component" value="Unassembled WGS sequence"/>
</dbReference>
<dbReference type="InterPro" id="IPR036249">
    <property type="entry name" value="Thioredoxin-like_sf"/>
</dbReference>
<sequence length="574" mass="64122">MAISNINTETIVYDVVIVGGGPVGLLLAYQLKRFGVSVCVFEQHHKETQDAYGRAIALFPRTLEQLDQLDLIEPMLQLGFACRTSVTYKDGERILPGRVWTFMENIRDTAYDFVLVLRQMFTEQILRKKLDKIGVPYHQGVECIDFRIDDGKSPDEYPVNSEFVDRATRKQFWLKSKYLVGADGGRSFVRRHAGIPFEGDSSDDQWIRIDGIVETDMPLNRSYGAIESKTHGNVLWAPLDHAATRIGYAYTEEIAAKYPDGVTQEVAEKEAIEAMKPFNVKFKEVHWWTLYKIGQRIAKSFFTQGRILLCGDAAHTHSSGAAQGLNTGIHDAVNLGWKLALQIRGIIKPNVLETYSTERMSAVQKLIDYDKDISMLMSYKWPAWYKGDPKADPYLVLGEIFEKAASFNTGLGISYHENDLNQSLVIALNVVPGSRPPDVDLSMPGTGRSVRFQDITRNIAKFWVVVFTGNVLSTRTSLQGLRKSLETTQKLNSNEAVSWITISAVVGCSPYETLGMEPFGDTFYDASNLAHQKYGFGLEQGGIVILRPDGLIGTGGPVEGQLVKDYFAKILVST</sequence>
<keyword evidence="3" id="KW-0274">FAD</keyword>
<dbReference type="Pfam" id="PF01494">
    <property type="entry name" value="FAD_binding_3"/>
    <property type="match status" value="1"/>
</dbReference>
<keyword evidence="2" id="KW-0285">Flavoprotein</keyword>
<dbReference type="Gene3D" id="3.30.9.10">
    <property type="entry name" value="D-Amino Acid Oxidase, subunit A, domain 2"/>
    <property type="match status" value="1"/>
</dbReference>
<evidence type="ECO:0000256" key="3">
    <source>
        <dbReference type="ARBA" id="ARBA00022827"/>
    </source>
</evidence>
<dbReference type="GO" id="GO:0071949">
    <property type="term" value="F:FAD binding"/>
    <property type="evidence" value="ECO:0007669"/>
    <property type="project" value="InterPro"/>
</dbReference>
<dbReference type="InterPro" id="IPR036188">
    <property type="entry name" value="FAD/NAD-bd_sf"/>
</dbReference>
<evidence type="ECO:0000256" key="1">
    <source>
        <dbReference type="ARBA" id="ARBA00007801"/>
    </source>
</evidence>
<feature type="domain" description="Phenol hydroxylase-like C-terminal dimerisation" evidence="6">
    <location>
        <begin position="522"/>
        <end position="572"/>
    </location>
</feature>
<feature type="domain" description="FAD-binding" evidence="5">
    <location>
        <begin position="13"/>
        <end position="368"/>
    </location>
</feature>
<dbReference type="InterPro" id="IPR002938">
    <property type="entry name" value="FAD-bd"/>
</dbReference>
<dbReference type="PRINTS" id="PR00420">
    <property type="entry name" value="RNGMNOXGNASE"/>
</dbReference>
<dbReference type="Pfam" id="PF07976">
    <property type="entry name" value="Phe_hydrox_dim"/>
    <property type="match status" value="1"/>
</dbReference>
<dbReference type="STRING" id="441959.B8M3L3"/>
<dbReference type="Gene3D" id="3.50.50.60">
    <property type="entry name" value="FAD/NAD(P)-binding domain"/>
    <property type="match status" value="1"/>
</dbReference>
<dbReference type="SUPFAM" id="SSF54373">
    <property type="entry name" value="FAD-linked reductases, C-terminal domain"/>
    <property type="match status" value="1"/>
</dbReference>
<evidence type="ECO:0000256" key="2">
    <source>
        <dbReference type="ARBA" id="ARBA00022630"/>
    </source>
</evidence>
<evidence type="ECO:0000256" key="4">
    <source>
        <dbReference type="ARBA" id="ARBA00023002"/>
    </source>
</evidence>
<dbReference type="RefSeq" id="XP_002479348.1">
    <property type="nucleotide sequence ID" value="XM_002479303.1"/>
</dbReference>
<dbReference type="InParanoid" id="B8M3L3"/>
<keyword evidence="4" id="KW-0560">Oxidoreductase</keyword>
<name>B8M3L3_TALSN</name>
<evidence type="ECO:0000259" key="6">
    <source>
        <dbReference type="Pfam" id="PF07976"/>
    </source>
</evidence>
<protein>
    <submittedName>
        <fullName evidence="7">Uncharacterized protein</fullName>
    </submittedName>
</protein>
<dbReference type="EMBL" id="EQ962653">
    <property type="protein sequence ID" value="EED22385.1"/>
    <property type="molecule type" value="Genomic_DNA"/>
</dbReference>
<dbReference type="VEuPathDB" id="FungiDB:TSTA_096340"/>
<dbReference type="HOGENOM" id="CLU_009665_9_4_1"/>
<organism evidence="7 8">
    <name type="scientific">Talaromyces stipitatus (strain ATCC 10500 / CBS 375.48 / QM 6759 / NRRL 1006)</name>
    <name type="common">Penicillium stipitatum</name>
    <dbReference type="NCBI Taxonomy" id="441959"/>
    <lineage>
        <taxon>Eukaryota</taxon>
        <taxon>Fungi</taxon>
        <taxon>Dikarya</taxon>
        <taxon>Ascomycota</taxon>
        <taxon>Pezizomycotina</taxon>
        <taxon>Eurotiomycetes</taxon>
        <taxon>Eurotiomycetidae</taxon>
        <taxon>Eurotiales</taxon>
        <taxon>Trichocomaceae</taxon>
        <taxon>Talaromyces</taxon>
        <taxon>Talaromyces sect. Talaromyces</taxon>
    </lineage>
</organism>
<dbReference type="eggNOG" id="KOG3855">
    <property type="taxonomic scope" value="Eukaryota"/>
</dbReference>
<evidence type="ECO:0000259" key="5">
    <source>
        <dbReference type="Pfam" id="PF01494"/>
    </source>
</evidence>
<dbReference type="Gene3D" id="3.40.30.20">
    <property type="match status" value="1"/>
</dbReference>
<dbReference type="PANTHER" id="PTHR43004">
    <property type="entry name" value="TRK SYSTEM POTASSIUM UPTAKE PROTEIN"/>
    <property type="match status" value="1"/>
</dbReference>
<dbReference type="PANTHER" id="PTHR43004:SF5">
    <property type="entry name" value="FAD-BINDING DOMAIN-CONTAINING PROTEIN"/>
    <property type="match status" value="1"/>
</dbReference>
<dbReference type="SUPFAM" id="SSF52833">
    <property type="entry name" value="Thioredoxin-like"/>
    <property type="match status" value="1"/>
</dbReference>
<gene>
    <name evidence="7" type="ORF">TSTA_096340</name>
</gene>
<accession>B8M3L3</accession>
<dbReference type="InterPro" id="IPR050641">
    <property type="entry name" value="RIFMO-like"/>
</dbReference>
<dbReference type="InterPro" id="IPR038220">
    <property type="entry name" value="PHOX_C_sf"/>
</dbReference>
<dbReference type="PhylomeDB" id="B8M3L3"/>
<dbReference type="OMA" id="VDWWTIY"/>
<dbReference type="GO" id="GO:0016709">
    <property type="term" value="F:oxidoreductase activity, acting on paired donors, with incorporation or reduction of molecular oxygen, NAD(P)H as one donor, and incorporation of one atom of oxygen"/>
    <property type="evidence" value="ECO:0007669"/>
    <property type="project" value="UniProtKB-ARBA"/>
</dbReference>
<keyword evidence="8" id="KW-1185">Reference proteome</keyword>
<comment type="similarity">
    <text evidence="1">Belongs to the PheA/TfdB FAD monooxygenase family.</text>
</comment>
<evidence type="ECO:0000313" key="8">
    <source>
        <dbReference type="Proteomes" id="UP000001745"/>
    </source>
</evidence>
<dbReference type="GeneID" id="8103477"/>
<dbReference type="AlphaFoldDB" id="B8M3L3"/>
<dbReference type="OrthoDB" id="1716816at2759"/>